<organism evidence="1 2">
    <name type="scientific">Candidatus Micrarchaeum acidiphilum ARMAN-2</name>
    <dbReference type="NCBI Taxonomy" id="425595"/>
    <lineage>
        <taxon>Archaea</taxon>
        <taxon>Candidatus Micrarchaeota</taxon>
        <taxon>Candidatus Micrarchaeia</taxon>
        <taxon>Candidatus Micrarchaeales</taxon>
        <taxon>Candidatus Micrarchaeaceae</taxon>
        <taxon>Candidatus Micrarchaeum</taxon>
    </lineage>
</organism>
<name>C7DH02_MICA2</name>
<evidence type="ECO:0000313" key="1">
    <source>
        <dbReference type="EMBL" id="EET89904.1"/>
    </source>
</evidence>
<protein>
    <submittedName>
        <fullName evidence="1">Uncharacterized protein</fullName>
    </submittedName>
</protein>
<accession>C7DH02</accession>
<dbReference type="AlphaFoldDB" id="C7DH02"/>
<gene>
    <name evidence="1" type="ORF">UNLARM2_0348</name>
</gene>
<keyword evidence="2" id="KW-1185">Reference proteome</keyword>
<dbReference type="EMBL" id="GG697240">
    <property type="protein sequence ID" value="EET89904.1"/>
    <property type="molecule type" value="Genomic_DNA"/>
</dbReference>
<proteinExistence type="predicted"/>
<reference evidence="1 2" key="2">
    <citation type="journal article" date="2010" name="Proc. Natl. Acad. Sci. U.S.A.">
        <title>Enigmatic, ultrasmall, uncultivated Archaea.</title>
        <authorList>
            <person name="Baker B.J."/>
            <person name="Comolli L.R."/>
            <person name="Dick G.J."/>
            <person name="Hauser L.J."/>
            <person name="Hyatt D."/>
            <person name="Dill B.D."/>
            <person name="Land M.L."/>
            <person name="Verberkmoes N.C."/>
            <person name="Hettich R.L."/>
            <person name="Banfield J.F."/>
        </authorList>
    </citation>
    <scope>NUCLEOTIDE SEQUENCE [LARGE SCALE GENOMIC DNA]</scope>
    <source>
        <strain evidence="1">ARMAN-2</strain>
    </source>
</reference>
<evidence type="ECO:0000313" key="2">
    <source>
        <dbReference type="Proteomes" id="UP000332487"/>
    </source>
</evidence>
<dbReference type="Proteomes" id="UP000332487">
    <property type="component" value="Unassembled WGS sequence"/>
</dbReference>
<sequence length="160" mass="18010">MTKQKTNSDGITRRIFTKEVVKLRESYNGKVSEEEMKSIGAILETVDATFIGTSRYSKPENGYDLIASSIYAAAVQAKMNGHDNLWKDLASVENSDSLINKFSRFVKSDAAIVEQRKKKFDKLQYLREVENTPGGLASILSSEKGRADLLKQLRRIEKES</sequence>
<reference evidence="1 2" key="1">
    <citation type="journal article" date="2009" name="Genome Biol.">
        <title>Community-wide analysis of microbial genome sequence signatures.</title>
        <authorList>
            <person name="Dick G.J."/>
            <person name="Andersson A.F."/>
            <person name="Baker B.J."/>
            <person name="Simmons S.L."/>
            <person name="Thomas B.C."/>
            <person name="Yelton A.P."/>
            <person name="Banfield J.F."/>
        </authorList>
    </citation>
    <scope>NUCLEOTIDE SEQUENCE [LARGE SCALE GENOMIC DNA]</scope>
    <source>
        <strain evidence="1">ARMAN-2</strain>
    </source>
</reference>